<dbReference type="AlphaFoldDB" id="A0A815YNZ2"/>
<evidence type="ECO:0000313" key="2">
    <source>
        <dbReference type="Proteomes" id="UP000663828"/>
    </source>
</evidence>
<name>A0A815YNZ2_ADIRI</name>
<comment type="caution">
    <text evidence="1">The sequence shown here is derived from an EMBL/GenBank/DDBJ whole genome shotgun (WGS) entry which is preliminary data.</text>
</comment>
<keyword evidence="2" id="KW-1185">Reference proteome</keyword>
<reference evidence="1" key="1">
    <citation type="submission" date="2021-02" db="EMBL/GenBank/DDBJ databases">
        <authorList>
            <person name="Nowell W R."/>
        </authorList>
    </citation>
    <scope>NUCLEOTIDE SEQUENCE</scope>
</reference>
<evidence type="ECO:0000313" key="1">
    <source>
        <dbReference type="EMBL" id="CAF1573418.1"/>
    </source>
</evidence>
<proteinExistence type="predicted"/>
<protein>
    <submittedName>
        <fullName evidence="1">Uncharacterized protein</fullName>
    </submittedName>
</protein>
<organism evidence="1 2">
    <name type="scientific">Adineta ricciae</name>
    <name type="common">Rotifer</name>
    <dbReference type="NCBI Taxonomy" id="249248"/>
    <lineage>
        <taxon>Eukaryota</taxon>
        <taxon>Metazoa</taxon>
        <taxon>Spiralia</taxon>
        <taxon>Gnathifera</taxon>
        <taxon>Rotifera</taxon>
        <taxon>Eurotatoria</taxon>
        <taxon>Bdelloidea</taxon>
        <taxon>Adinetida</taxon>
        <taxon>Adinetidae</taxon>
        <taxon>Adineta</taxon>
    </lineage>
</organism>
<dbReference type="Proteomes" id="UP000663828">
    <property type="component" value="Unassembled WGS sequence"/>
</dbReference>
<accession>A0A815YNZ2</accession>
<gene>
    <name evidence="1" type="ORF">XAT740_LOCUS44707</name>
</gene>
<dbReference type="EMBL" id="CAJNOR010005709">
    <property type="protein sequence ID" value="CAF1573418.1"/>
    <property type="molecule type" value="Genomic_DNA"/>
</dbReference>
<sequence length="169" mass="18923">MKHQSSMNEKALKNDQLGVLQNRINDRLQDPPQPRGPTVEILIIGEEAGDIVLSSADKALNVLQIMSSDNEDTVYVDIHQAKGSIASIRTDSLGPCLGFFIRFYYGAQPKCFLDHYSFDIDESSTSLHDIWNVLLKRICLKLRSCLNGMPAIRPTSDRSGVHNVKLMHI</sequence>